<feature type="binding site" evidence="10">
    <location>
        <position position="296"/>
    </location>
    <ligand>
        <name>substrate</name>
    </ligand>
</feature>
<gene>
    <name evidence="13" type="ORF">SAMN05421813_1054</name>
</gene>
<keyword evidence="8" id="KW-0624">Polysaccharide degradation</keyword>
<dbReference type="PROSITE" id="PS00653">
    <property type="entry name" value="GLYCOSYL_HYDROL_F1_2"/>
    <property type="match status" value="1"/>
</dbReference>
<dbReference type="FunFam" id="3.20.20.80:FF:000004">
    <property type="entry name" value="Beta-glucosidase 6-phospho-beta-glucosidase"/>
    <property type="match status" value="1"/>
</dbReference>
<proteinExistence type="inferred from homology"/>
<evidence type="ECO:0000256" key="7">
    <source>
        <dbReference type="ARBA" id="ARBA00023295"/>
    </source>
</evidence>
<keyword evidence="14" id="KW-1185">Reference proteome</keyword>
<evidence type="ECO:0000256" key="8">
    <source>
        <dbReference type="ARBA" id="ARBA00023326"/>
    </source>
</evidence>
<feature type="active site" description="Proton donor" evidence="9">
    <location>
        <position position="168"/>
    </location>
</feature>
<feature type="binding site" evidence="10">
    <location>
        <position position="167"/>
    </location>
    <ligand>
        <name>substrate</name>
    </ligand>
</feature>
<dbReference type="NCBIfam" id="TIGR03356">
    <property type="entry name" value="BGL"/>
    <property type="match status" value="1"/>
</dbReference>
<feature type="binding site" evidence="10">
    <location>
        <position position="401"/>
    </location>
    <ligand>
        <name>substrate</name>
    </ligand>
</feature>
<dbReference type="EC" id="3.2.1.21" evidence="3 12"/>
<organism evidence="13 14">
    <name type="scientific">Daejeonella rubra</name>
    <dbReference type="NCBI Taxonomy" id="990371"/>
    <lineage>
        <taxon>Bacteria</taxon>
        <taxon>Pseudomonadati</taxon>
        <taxon>Bacteroidota</taxon>
        <taxon>Sphingobacteriia</taxon>
        <taxon>Sphingobacteriales</taxon>
        <taxon>Sphingobacteriaceae</taxon>
        <taxon>Daejeonella</taxon>
    </lineage>
</organism>
<feature type="binding site" evidence="10">
    <location>
        <position position="22"/>
    </location>
    <ligand>
        <name>substrate</name>
    </ligand>
</feature>
<dbReference type="RefSeq" id="WP_090701125.1">
    <property type="nucleotide sequence ID" value="NZ_FNHH01000005.1"/>
</dbReference>
<evidence type="ECO:0000256" key="11">
    <source>
        <dbReference type="PROSITE-ProRule" id="PRU10055"/>
    </source>
</evidence>
<evidence type="ECO:0000256" key="3">
    <source>
        <dbReference type="ARBA" id="ARBA00012744"/>
    </source>
</evidence>
<evidence type="ECO:0000313" key="13">
    <source>
        <dbReference type="EMBL" id="SDM02899.1"/>
    </source>
</evidence>
<dbReference type="InterPro" id="IPR017736">
    <property type="entry name" value="Glyco_hydro_1_beta-glucosidase"/>
</dbReference>
<protein>
    <recommendedName>
        <fullName evidence="3 12">Beta-glucosidase</fullName>
        <ecNumber evidence="3 12">3.2.1.21</ecNumber>
    </recommendedName>
</protein>
<dbReference type="InterPro" id="IPR018120">
    <property type="entry name" value="Glyco_hydro_1_AS"/>
</dbReference>
<keyword evidence="6" id="KW-0119">Carbohydrate metabolism</keyword>
<sequence length="446" mass="51068">MIINKSDFGEQFVWGVAASAFQTEGSCITDGKGLSIWDEFSKRRGKIFKGHSADISCDFYNQYARDIALMKSMHINNFRFSFSWSRIFPKGAGELNSDGVAFYDRVIDLCLEFGITPWVTLYHWDLPLALQQKNGWANREIVDHFSDYVSFCISHFGDRVKHWMILNEPMVYTGAGYFLGIHAPGKRGMDNFIPAIHHSALSQAAGINIAKQLRSDIEVGTTFSCSAIHPHTIREKDIKAANKVDALVNRLFVEPLCGLGYPVESLPFLKRIEKFMHQGDEIALQAVPDFIGIQNYTREVVKHSYFTPYMNSSLVSAKKRVKEVTDMEWEVYPQAMHEMLHRFSKYNYKKIYVTENGAAFPDSVADGKVHDPKRKNYLQSNIAEILKAKSEGVNVEGYFVWSFTDNFEWAEGYRPRFGLVHVNYETQKRIIKESGHWYSDFLSGNC</sequence>
<dbReference type="GO" id="GO:0005829">
    <property type="term" value="C:cytosol"/>
    <property type="evidence" value="ECO:0007669"/>
    <property type="project" value="TreeGrafter"/>
</dbReference>
<evidence type="ECO:0000256" key="1">
    <source>
        <dbReference type="ARBA" id="ARBA00000448"/>
    </source>
</evidence>
<reference evidence="14" key="1">
    <citation type="submission" date="2016-10" db="EMBL/GenBank/DDBJ databases">
        <authorList>
            <person name="Varghese N."/>
            <person name="Submissions S."/>
        </authorList>
    </citation>
    <scope>NUCLEOTIDE SEQUENCE [LARGE SCALE GENOMIC DNA]</scope>
    <source>
        <strain evidence="14">DSM 24536</strain>
    </source>
</reference>
<dbReference type="AlphaFoldDB" id="A0A1G9PVX3"/>
<feature type="binding site" evidence="10">
    <location>
        <begin position="408"/>
        <end position="409"/>
    </location>
    <ligand>
        <name>substrate</name>
    </ligand>
</feature>
<dbReference type="Pfam" id="PF00232">
    <property type="entry name" value="Glyco_hydro_1"/>
    <property type="match status" value="1"/>
</dbReference>
<comment type="catalytic activity">
    <reaction evidence="1 12">
        <text>Hydrolysis of terminal, non-reducing beta-D-glucosyl residues with release of beta-D-glucose.</text>
        <dbReference type="EC" id="3.2.1.21"/>
    </reaction>
</comment>
<feature type="active site" description="Nucleophile" evidence="9 11">
    <location>
        <position position="355"/>
    </location>
</feature>
<dbReference type="EMBL" id="FNHH01000005">
    <property type="protein sequence ID" value="SDM02899.1"/>
    <property type="molecule type" value="Genomic_DNA"/>
</dbReference>
<evidence type="ECO:0000313" key="14">
    <source>
        <dbReference type="Proteomes" id="UP000199226"/>
    </source>
</evidence>
<name>A0A1G9PVX3_9SPHI</name>
<dbReference type="PROSITE" id="PS00572">
    <property type="entry name" value="GLYCOSYL_HYDROL_F1_1"/>
    <property type="match status" value="1"/>
</dbReference>
<keyword evidence="4 12" id="KW-0378">Hydrolase</keyword>
<evidence type="ECO:0000256" key="4">
    <source>
        <dbReference type="ARBA" id="ARBA00022801"/>
    </source>
</evidence>
<dbReference type="STRING" id="990371.SAMN05421813_1054"/>
<dbReference type="GO" id="GO:0030245">
    <property type="term" value="P:cellulose catabolic process"/>
    <property type="evidence" value="ECO:0007669"/>
    <property type="project" value="UniProtKB-KW"/>
</dbReference>
<evidence type="ECO:0000256" key="5">
    <source>
        <dbReference type="ARBA" id="ARBA00023001"/>
    </source>
</evidence>
<keyword evidence="7 12" id="KW-0326">Glycosidase</keyword>
<dbReference type="Proteomes" id="UP000199226">
    <property type="component" value="Unassembled WGS sequence"/>
</dbReference>
<dbReference type="PRINTS" id="PR00131">
    <property type="entry name" value="GLHYDRLASE1"/>
</dbReference>
<evidence type="ECO:0000256" key="2">
    <source>
        <dbReference type="ARBA" id="ARBA00010838"/>
    </source>
</evidence>
<evidence type="ECO:0000256" key="6">
    <source>
        <dbReference type="ARBA" id="ARBA00023277"/>
    </source>
</evidence>
<dbReference type="InterPro" id="IPR033132">
    <property type="entry name" value="GH_1_N_CS"/>
</dbReference>
<dbReference type="PANTHER" id="PTHR10353:SF36">
    <property type="entry name" value="LP05116P"/>
    <property type="match status" value="1"/>
</dbReference>
<evidence type="ECO:0000256" key="10">
    <source>
        <dbReference type="PIRSR" id="PIRSR617736-2"/>
    </source>
</evidence>
<feature type="binding site" evidence="10">
    <location>
        <position position="123"/>
    </location>
    <ligand>
        <name>substrate</name>
    </ligand>
</feature>
<dbReference type="InterPro" id="IPR001360">
    <property type="entry name" value="Glyco_hydro_1"/>
</dbReference>
<dbReference type="GO" id="GO:0008422">
    <property type="term" value="F:beta-glucosidase activity"/>
    <property type="evidence" value="ECO:0007669"/>
    <property type="project" value="UniProtKB-EC"/>
</dbReference>
<evidence type="ECO:0000256" key="9">
    <source>
        <dbReference type="PIRSR" id="PIRSR617736-1"/>
    </source>
</evidence>
<dbReference type="SUPFAM" id="SSF51445">
    <property type="entry name" value="(Trans)glycosidases"/>
    <property type="match status" value="1"/>
</dbReference>
<evidence type="ECO:0000256" key="12">
    <source>
        <dbReference type="RuleBase" id="RU361175"/>
    </source>
</evidence>
<dbReference type="OrthoDB" id="9765195at2"/>
<accession>A0A1G9PVX3</accession>
<keyword evidence="5" id="KW-0136">Cellulose degradation</keyword>
<comment type="similarity">
    <text evidence="2 12">Belongs to the glycosyl hydrolase 1 family.</text>
</comment>
<dbReference type="PANTHER" id="PTHR10353">
    <property type="entry name" value="GLYCOSYL HYDROLASE"/>
    <property type="match status" value="1"/>
</dbReference>
<dbReference type="Gene3D" id="3.20.20.80">
    <property type="entry name" value="Glycosidases"/>
    <property type="match status" value="1"/>
</dbReference>
<dbReference type="InterPro" id="IPR017853">
    <property type="entry name" value="GH"/>
</dbReference>